<accession>A0A6A6TU07</accession>
<sequence length="134" mass="14097">MRLTCQAALVSFNAKPPLSPVSAPIAHRSDTTLPSPNSIPPPAAQPASASSTSSATLALPFARPEQAQRGPPPPRATRRRPPEQPLTTGCPPFQLLERVRRINKPSAGARRSIYATAIGPDGVPQVLATEEVPV</sequence>
<dbReference type="Proteomes" id="UP000799324">
    <property type="component" value="Unassembled WGS sequence"/>
</dbReference>
<evidence type="ECO:0000313" key="3">
    <source>
        <dbReference type="Proteomes" id="UP000799324"/>
    </source>
</evidence>
<proteinExistence type="predicted"/>
<reference evidence="2" key="1">
    <citation type="journal article" date="2020" name="Stud. Mycol.">
        <title>101 Dothideomycetes genomes: a test case for predicting lifestyles and emergence of pathogens.</title>
        <authorList>
            <person name="Haridas S."/>
            <person name="Albert R."/>
            <person name="Binder M."/>
            <person name="Bloem J."/>
            <person name="Labutti K."/>
            <person name="Salamov A."/>
            <person name="Andreopoulos B."/>
            <person name="Baker S."/>
            <person name="Barry K."/>
            <person name="Bills G."/>
            <person name="Bluhm B."/>
            <person name="Cannon C."/>
            <person name="Castanera R."/>
            <person name="Culley D."/>
            <person name="Daum C."/>
            <person name="Ezra D."/>
            <person name="Gonzalez J."/>
            <person name="Henrissat B."/>
            <person name="Kuo A."/>
            <person name="Liang C."/>
            <person name="Lipzen A."/>
            <person name="Lutzoni F."/>
            <person name="Magnuson J."/>
            <person name="Mondo S."/>
            <person name="Nolan M."/>
            <person name="Ohm R."/>
            <person name="Pangilinan J."/>
            <person name="Park H.-J."/>
            <person name="Ramirez L."/>
            <person name="Alfaro M."/>
            <person name="Sun H."/>
            <person name="Tritt A."/>
            <person name="Yoshinaga Y."/>
            <person name="Zwiers L.-H."/>
            <person name="Turgeon B."/>
            <person name="Goodwin S."/>
            <person name="Spatafora J."/>
            <person name="Crous P."/>
            <person name="Grigoriev I."/>
        </authorList>
    </citation>
    <scope>NUCLEOTIDE SEQUENCE</scope>
    <source>
        <strain evidence="2">CBS 122681</strain>
    </source>
</reference>
<feature type="region of interest" description="Disordered" evidence="1">
    <location>
        <begin position="15"/>
        <end position="91"/>
    </location>
</feature>
<protein>
    <submittedName>
        <fullName evidence="2">Uncharacterized protein</fullName>
    </submittedName>
</protein>
<evidence type="ECO:0000313" key="2">
    <source>
        <dbReference type="EMBL" id="KAF2662398.1"/>
    </source>
</evidence>
<feature type="compositionally biased region" description="Low complexity" evidence="1">
    <location>
        <begin position="45"/>
        <end position="69"/>
    </location>
</feature>
<organism evidence="2 3">
    <name type="scientific">Lophiostoma macrostomum CBS 122681</name>
    <dbReference type="NCBI Taxonomy" id="1314788"/>
    <lineage>
        <taxon>Eukaryota</taxon>
        <taxon>Fungi</taxon>
        <taxon>Dikarya</taxon>
        <taxon>Ascomycota</taxon>
        <taxon>Pezizomycotina</taxon>
        <taxon>Dothideomycetes</taxon>
        <taxon>Pleosporomycetidae</taxon>
        <taxon>Pleosporales</taxon>
        <taxon>Lophiostomataceae</taxon>
        <taxon>Lophiostoma</taxon>
    </lineage>
</organism>
<gene>
    <name evidence="2" type="ORF">K491DRAFT_709768</name>
</gene>
<dbReference type="AlphaFoldDB" id="A0A6A6TU07"/>
<name>A0A6A6TU07_9PLEO</name>
<evidence type="ECO:0000256" key="1">
    <source>
        <dbReference type="SAM" id="MobiDB-lite"/>
    </source>
</evidence>
<dbReference type="EMBL" id="MU004289">
    <property type="protein sequence ID" value="KAF2662398.1"/>
    <property type="molecule type" value="Genomic_DNA"/>
</dbReference>
<keyword evidence="3" id="KW-1185">Reference proteome</keyword>